<dbReference type="RefSeq" id="WP_309956597.1">
    <property type="nucleotide sequence ID" value="NZ_JAVDUJ010000001.1"/>
</dbReference>
<dbReference type="InterPro" id="IPR013422">
    <property type="entry name" value="CRISPR-assoc_prot_Cas5_N"/>
</dbReference>
<dbReference type="EMBL" id="JAVDUJ010000001">
    <property type="protein sequence ID" value="MDR6939707.1"/>
    <property type="molecule type" value="Genomic_DNA"/>
</dbReference>
<dbReference type="NCBIfam" id="TIGR02593">
    <property type="entry name" value="CRISPR_cas5"/>
    <property type="match status" value="1"/>
</dbReference>
<keyword evidence="1" id="KW-0051">Antiviral defense</keyword>
<protein>
    <submittedName>
        <fullName evidence="2">CRISPR-associated protein Cas5/CasD subtype I-E</fullName>
    </submittedName>
</protein>
<organism evidence="2 3">
    <name type="scientific">Arcanobacterium hippocoleae</name>
    <dbReference type="NCBI Taxonomy" id="149017"/>
    <lineage>
        <taxon>Bacteria</taxon>
        <taxon>Bacillati</taxon>
        <taxon>Actinomycetota</taxon>
        <taxon>Actinomycetes</taxon>
        <taxon>Actinomycetales</taxon>
        <taxon>Actinomycetaceae</taxon>
        <taxon>Arcanobacterium</taxon>
    </lineage>
</organism>
<dbReference type="InterPro" id="IPR021124">
    <property type="entry name" value="CRISPR-assoc_prot_Cas5"/>
</dbReference>
<reference evidence="2 3" key="1">
    <citation type="submission" date="2023-07" db="EMBL/GenBank/DDBJ databases">
        <title>Sequencing the genomes of 1000 actinobacteria strains.</title>
        <authorList>
            <person name="Klenk H.-P."/>
        </authorList>
    </citation>
    <scope>NUCLEOTIDE SEQUENCE [LARGE SCALE GENOMIC DNA]</scope>
    <source>
        <strain evidence="2 3">DSM 15539</strain>
    </source>
</reference>
<sequence>MNESLYIRLAAPLQSWAGPAVTGNIVRTERFPTRSGLIGLLAAALGAKRGEFPNWLDDVEFVVREDRAPYFTDDFHTINYRPEADEFRRRLLIAERGKARGKKALVFTPDAQGGTSVVNRTYLADGEFIVRITCEEHADELEDALGSPGFTTYLGRKAFAPEFPFYLGCGAADMIRQIPTLSAPGKDLQRTLSTRRPVVQRVYGPYHPREGRRIQESVPVVDSRAEQWAFVKANLNIRRRGDFLPAP</sequence>
<proteinExistence type="predicted"/>
<evidence type="ECO:0000313" key="2">
    <source>
        <dbReference type="EMBL" id="MDR6939707.1"/>
    </source>
</evidence>
<evidence type="ECO:0000313" key="3">
    <source>
        <dbReference type="Proteomes" id="UP001266099"/>
    </source>
</evidence>
<accession>A0ABU1T2U9</accession>
<gene>
    <name evidence="2" type="ORF">J2S36_001250</name>
</gene>
<dbReference type="CDD" id="cd09756">
    <property type="entry name" value="Cas5_I-E"/>
    <property type="match status" value="1"/>
</dbReference>
<dbReference type="InterPro" id="IPR010147">
    <property type="entry name" value="CRISPR-assoc_prot_CasD"/>
</dbReference>
<comment type="caution">
    <text evidence="2">The sequence shown here is derived from an EMBL/GenBank/DDBJ whole genome shotgun (WGS) entry which is preliminary data.</text>
</comment>
<dbReference type="Gene3D" id="3.30.70.2660">
    <property type="match status" value="1"/>
</dbReference>
<keyword evidence="3" id="KW-1185">Reference proteome</keyword>
<dbReference type="Proteomes" id="UP001266099">
    <property type="component" value="Unassembled WGS sequence"/>
</dbReference>
<dbReference type="NCBIfam" id="TIGR01868">
    <property type="entry name" value="casD_Cas5e"/>
    <property type="match status" value="1"/>
</dbReference>
<name>A0ABU1T2U9_9ACTO</name>
<dbReference type="Pfam" id="PF09704">
    <property type="entry name" value="Cas_Cas5d"/>
    <property type="match status" value="1"/>
</dbReference>
<evidence type="ECO:0000256" key="1">
    <source>
        <dbReference type="ARBA" id="ARBA00023118"/>
    </source>
</evidence>